<dbReference type="AlphaFoldDB" id="A0A6P2DGL9"/>
<proteinExistence type="predicted"/>
<dbReference type="Proteomes" id="UP000464178">
    <property type="component" value="Chromosome"/>
</dbReference>
<dbReference type="KEGG" id="gms:SOIL9_80240"/>
<name>A0A6P2DGL9_9BACT</name>
<organism evidence="3 4">
    <name type="scientific">Gemmata massiliana</name>
    <dbReference type="NCBI Taxonomy" id="1210884"/>
    <lineage>
        <taxon>Bacteria</taxon>
        <taxon>Pseudomonadati</taxon>
        <taxon>Planctomycetota</taxon>
        <taxon>Planctomycetia</taxon>
        <taxon>Gemmatales</taxon>
        <taxon>Gemmataceae</taxon>
        <taxon>Gemmata</taxon>
    </lineage>
</organism>
<reference evidence="3 4" key="1">
    <citation type="submission" date="2019-05" db="EMBL/GenBank/DDBJ databases">
        <authorList>
            <consortium name="Science for Life Laboratories"/>
        </authorList>
    </citation>
    <scope>NUCLEOTIDE SEQUENCE [LARGE SCALE GENOMIC DNA]</scope>
    <source>
        <strain evidence="3">Soil9</strain>
    </source>
</reference>
<gene>
    <name evidence="3" type="ORF">SOIL9_80240</name>
</gene>
<sequence length="811" mass="89221">MAKAKVKFDAKDFLLRKGEILVMGVAGVSLVALLFWGVTKWASAEDPNKIASDLARKSEQVKTNIATGKPTEAELDAIKPAEFIIKRQNNTPARTNDFPVSGPIFDPTAQPSTKRDNPIVFNVGDYQIDLVSGAMPGYDIIYDGDEPMIAVLTTAVKSDLDKQKMKEAVAMLRANTRRGQENLNKIKNSAPKNNQPPGGPGFPPGGPGFPGGPGAPMMPGGGKAGGSMSGPYGMPGSGSGYNMNARRMDEGKVIKYVSLKDIDTAIEKGNHPALTVIPVRMVTIHAVVPYKTQLEEIRRALRLTSDAEARGWGPFYKGFEIQRRETRVLASGKEEAIQEWVELPKDVTSTEGNYKFEEKYIDVIDTRKVADHIDEGYFPYFLKPDMMLSMPLPLLAKDLNAKYPDITLKPILENIKKLEDKNTQKVGASEFAQKIGGNKTREGIEGMYGIKPNLAAGFGYDRENFGGGPRLQLPGTGKPGAPGPMGNPLPGPGGKPGVGIGSGARLPDGYDPYGSSAASDDVENYLLRFVDCDVKPGHTYEYRIRLRMHNPNYGQDPKAVINQEFVKEKYKTLYSKWVYLPTSIPVPNESFLYAYDTKTYREQTVAAYEGQRELLNRMQLKDNQAVVQVASWMEQVRADAGSKHEPVGAWVVTEIPVGRGEYIGRKQHIKLPLWSSESSQYQFREVADKVIPPKGGKEQPQPKGWLVDFSTKSILVDFEGGRVKGKSSVSFDDKGNVVPRTRTFEEEVATEMLIVRQDGKLVVRSSQVDEGDEKRKDVAAKWSDWLKAVETHKGAIGTPGAPGEFNPFDKK</sequence>
<keyword evidence="2" id="KW-0812">Transmembrane</keyword>
<feature type="compositionally biased region" description="Gly residues" evidence="1">
    <location>
        <begin position="208"/>
        <end position="231"/>
    </location>
</feature>
<protein>
    <submittedName>
        <fullName evidence="3">Uncharacterized protein</fullName>
    </submittedName>
</protein>
<feature type="compositionally biased region" description="Polar residues" evidence="1">
    <location>
        <begin position="186"/>
        <end position="195"/>
    </location>
</feature>
<dbReference type="EMBL" id="LR593886">
    <property type="protein sequence ID" value="VTS00915.1"/>
    <property type="molecule type" value="Genomic_DNA"/>
</dbReference>
<feature type="compositionally biased region" description="Pro residues" evidence="1">
    <location>
        <begin position="197"/>
        <end position="207"/>
    </location>
</feature>
<feature type="region of interest" description="Disordered" evidence="1">
    <location>
        <begin position="466"/>
        <end position="506"/>
    </location>
</feature>
<feature type="compositionally biased region" description="Pro residues" evidence="1">
    <location>
        <begin position="481"/>
        <end position="493"/>
    </location>
</feature>
<feature type="region of interest" description="Disordered" evidence="1">
    <location>
        <begin position="186"/>
        <end position="231"/>
    </location>
</feature>
<evidence type="ECO:0000256" key="2">
    <source>
        <dbReference type="SAM" id="Phobius"/>
    </source>
</evidence>
<accession>A0A6P2DGL9</accession>
<feature type="transmembrane region" description="Helical" evidence="2">
    <location>
        <begin position="20"/>
        <end position="38"/>
    </location>
</feature>
<keyword evidence="2" id="KW-0472">Membrane</keyword>
<keyword evidence="2" id="KW-1133">Transmembrane helix</keyword>
<keyword evidence="4" id="KW-1185">Reference proteome</keyword>
<evidence type="ECO:0000313" key="4">
    <source>
        <dbReference type="Proteomes" id="UP000464178"/>
    </source>
</evidence>
<evidence type="ECO:0000256" key="1">
    <source>
        <dbReference type="SAM" id="MobiDB-lite"/>
    </source>
</evidence>
<evidence type="ECO:0000313" key="3">
    <source>
        <dbReference type="EMBL" id="VTS00915.1"/>
    </source>
</evidence>
<dbReference type="RefSeq" id="WP_162672307.1">
    <property type="nucleotide sequence ID" value="NZ_LR593886.1"/>
</dbReference>